<dbReference type="RefSeq" id="WP_047323918.1">
    <property type="nucleotide sequence ID" value="NZ_JACKSS010000106.1"/>
</dbReference>
<feature type="signal peptide" evidence="3">
    <location>
        <begin position="1"/>
        <end position="28"/>
    </location>
</feature>
<dbReference type="STRING" id="244292.ABW17_24780"/>
<dbReference type="AlphaFoldDB" id="A0A1X1ZYR2"/>
<comment type="caution">
    <text evidence="5">The sequence shown here is derived from an EMBL/GenBank/DDBJ whole genome shotgun (WGS) entry which is preliminary data.</text>
</comment>
<evidence type="ECO:0000256" key="3">
    <source>
        <dbReference type="SAM" id="SignalP"/>
    </source>
</evidence>
<dbReference type="GO" id="GO:0016020">
    <property type="term" value="C:membrane"/>
    <property type="evidence" value="ECO:0007669"/>
    <property type="project" value="TreeGrafter"/>
</dbReference>
<dbReference type="CDD" id="cd10917">
    <property type="entry name" value="CE4_NodB_like_6s_7s"/>
    <property type="match status" value="1"/>
</dbReference>
<protein>
    <submittedName>
        <fullName evidence="5">Polysaccharide deacetylase</fullName>
    </submittedName>
</protein>
<dbReference type="GO" id="GO:0005975">
    <property type="term" value="P:carbohydrate metabolic process"/>
    <property type="evidence" value="ECO:0007669"/>
    <property type="project" value="InterPro"/>
</dbReference>
<gene>
    <name evidence="5" type="ORF">AWC17_25515</name>
</gene>
<dbReference type="PANTHER" id="PTHR10587">
    <property type="entry name" value="GLYCOSYL TRANSFERASE-RELATED"/>
    <property type="match status" value="1"/>
</dbReference>
<evidence type="ECO:0000313" key="5">
    <source>
        <dbReference type="EMBL" id="ORW31788.1"/>
    </source>
</evidence>
<dbReference type="PANTHER" id="PTHR10587:SF133">
    <property type="entry name" value="CHITIN DEACETYLASE 1-RELATED"/>
    <property type="match status" value="1"/>
</dbReference>
<name>A0A1X1ZYR2_9MYCO</name>
<dbReference type="Proteomes" id="UP000193781">
    <property type="component" value="Unassembled WGS sequence"/>
</dbReference>
<dbReference type="OrthoDB" id="9763050at2"/>
<sequence>MKNMDRRTVLCGTAIVLLAMASRSPASRGFPTQKVPHPVGVLTRLPGDDNRLALTIDDGVSVQVVGAFADFCRDSGIRLTFFVNGANSSWSVNAPALRPMVDSGQIQMGNHTWSHPDITRISSAAVASQIRRNADFLRNTYGVDGTPYFRPPYGRHTPATDRIAADEGYATITLWSGSMGDDVPISDAGLIAAAQKSLWPQQIVLGHANRPTVTHCFPQLLDIVHSRNLQTVTLNDVFA</sequence>
<evidence type="ECO:0000313" key="6">
    <source>
        <dbReference type="Proteomes" id="UP000193781"/>
    </source>
</evidence>
<accession>A0A1X1ZYR2</accession>
<dbReference type="EMBL" id="LQPH01000037">
    <property type="protein sequence ID" value="ORW31788.1"/>
    <property type="molecule type" value="Genomic_DNA"/>
</dbReference>
<evidence type="ECO:0000259" key="4">
    <source>
        <dbReference type="PROSITE" id="PS51677"/>
    </source>
</evidence>
<feature type="domain" description="NodB homology" evidence="4">
    <location>
        <begin position="50"/>
        <end position="239"/>
    </location>
</feature>
<reference evidence="5 6" key="1">
    <citation type="submission" date="2016-01" db="EMBL/GenBank/DDBJ databases">
        <title>The new phylogeny of the genus Mycobacterium.</title>
        <authorList>
            <person name="Tarcisio F."/>
            <person name="Conor M."/>
            <person name="Antonella G."/>
            <person name="Elisabetta G."/>
            <person name="Giulia F.S."/>
            <person name="Sara T."/>
            <person name="Anna F."/>
            <person name="Clotilde B."/>
            <person name="Roberto B."/>
            <person name="Veronica D.S."/>
            <person name="Fabio R."/>
            <person name="Monica P."/>
            <person name="Olivier J."/>
            <person name="Enrico T."/>
            <person name="Nicola S."/>
        </authorList>
    </citation>
    <scope>NUCLEOTIDE SEQUENCE [LARGE SCALE GENOMIC DNA]</scope>
    <source>
        <strain evidence="5 6">DSM 44803</strain>
    </source>
</reference>
<evidence type="ECO:0000256" key="1">
    <source>
        <dbReference type="ARBA" id="ARBA00022723"/>
    </source>
</evidence>
<dbReference type="GO" id="GO:0016810">
    <property type="term" value="F:hydrolase activity, acting on carbon-nitrogen (but not peptide) bonds"/>
    <property type="evidence" value="ECO:0007669"/>
    <property type="project" value="InterPro"/>
</dbReference>
<organism evidence="5 6">
    <name type="scientific">Mycobacterium nebraskense</name>
    <dbReference type="NCBI Taxonomy" id="244292"/>
    <lineage>
        <taxon>Bacteria</taxon>
        <taxon>Bacillati</taxon>
        <taxon>Actinomycetota</taxon>
        <taxon>Actinomycetes</taxon>
        <taxon>Mycobacteriales</taxon>
        <taxon>Mycobacteriaceae</taxon>
        <taxon>Mycobacterium</taxon>
    </lineage>
</organism>
<proteinExistence type="predicted"/>
<dbReference type="InterPro" id="IPR011330">
    <property type="entry name" value="Glyco_hydro/deAcase_b/a-brl"/>
</dbReference>
<dbReference type="PROSITE" id="PS51677">
    <property type="entry name" value="NODB"/>
    <property type="match status" value="1"/>
</dbReference>
<keyword evidence="1" id="KW-0479">Metal-binding</keyword>
<keyword evidence="6" id="KW-1185">Reference proteome</keyword>
<dbReference type="Pfam" id="PF01522">
    <property type="entry name" value="Polysacc_deac_1"/>
    <property type="match status" value="1"/>
</dbReference>
<keyword evidence="3" id="KW-0732">Signal</keyword>
<dbReference type="SUPFAM" id="SSF88713">
    <property type="entry name" value="Glycoside hydrolase/deacetylase"/>
    <property type="match status" value="1"/>
</dbReference>
<dbReference type="InterPro" id="IPR002509">
    <property type="entry name" value="NODB_dom"/>
</dbReference>
<dbReference type="GO" id="GO:0046872">
    <property type="term" value="F:metal ion binding"/>
    <property type="evidence" value="ECO:0007669"/>
    <property type="project" value="UniProtKB-KW"/>
</dbReference>
<evidence type="ECO:0000256" key="2">
    <source>
        <dbReference type="ARBA" id="ARBA00022801"/>
    </source>
</evidence>
<feature type="chain" id="PRO_5038501355" evidence="3">
    <location>
        <begin position="29"/>
        <end position="239"/>
    </location>
</feature>
<keyword evidence="2" id="KW-0378">Hydrolase</keyword>
<dbReference type="Gene3D" id="3.20.20.370">
    <property type="entry name" value="Glycoside hydrolase/deacetylase"/>
    <property type="match status" value="1"/>
</dbReference>
<dbReference type="InterPro" id="IPR050248">
    <property type="entry name" value="Polysacc_deacetylase_ArnD"/>
</dbReference>